<keyword evidence="1" id="KW-0732">Signal</keyword>
<sequence length="188" mass="21289">MKTSLTFLLAFLLITSCKNATDTTVNIENHATTSTDDGSVNKSKYQGNGFSFSYPEDWHVTDEELIEEGIYYMAVEKKGLNSSGLMTIVSFDYILDHDLMIDMNIEELKLNSFINNLNFDPIEDDEFSTIKSRTSSFEFTTMGLKHQGKIIAFTNQGSSYAILTQEALEDHQKNSQGFRIIENSFNID</sequence>
<keyword evidence="3" id="KW-1185">Reference proteome</keyword>
<evidence type="ECO:0000313" key="3">
    <source>
        <dbReference type="Proteomes" id="UP000239002"/>
    </source>
</evidence>
<evidence type="ECO:0008006" key="4">
    <source>
        <dbReference type="Google" id="ProtNLM"/>
    </source>
</evidence>
<gene>
    <name evidence="2" type="ORF">LY01_01100</name>
</gene>
<dbReference type="EMBL" id="PTJE01000002">
    <property type="protein sequence ID" value="PPK95512.1"/>
    <property type="molecule type" value="Genomic_DNA"/>
</dbReference>
<comment type="caution">
    <text evidence="2">The sequence shown here is derived from an EMBL/GenBank/DDBJ whole genome shotgun (WGS) entry which is preliminary data.</text>
</comment>
<proteinExistence type="predicted"/>
<dbReference type="OrthoDB" id="1440157at2"/>
<organism evidence="2 3">
    <name type="scientific">Nonlabens xylanidelens</name>
    <dbReference type="NCBI Taxonomy" id="191564"/>
    <lineage>
        <taxon>Bacteria</taxon>
        <taxon>Pseudomonadati</taxon>
        <taxon>Bacteroidota</taxon>
        <taxon>Flavobacteriia</taxon>
        <taxon>Flavobacteriales</taxon>
        <taxon>Flavobacteriaceae</taxon>
        <taxon>Nonlabens</taxon>
    </lineage>
</organism>
<feature type="signal peptide" evidence="1">
    <location>
        <begin position="1"/>
        <end position="20"/>
    </location>
</feature>
<protein>
    <recommendedName>
        <fullName evidence="4">PsbP protein</fullName>
    </recommendedName>
</protein>
<feature type="chain" id="PRO_5015528192" description="PsbP protein" evidence="1">
    <location>
        <begin position="21"/>
        <end position="188"/>
    </location>
</feature>
<name>A0A2S6IMM8_9FLAO</name>
<evidence type="ECO:0000313" key="2">
    <source>
        <dbReference type="EMBL" id="PPK95512.1"/>
    </source>
</evidence>
<evidence type="ECO:0000256" key="1">
    <source>
        <dbReference type="SAM" id="SignalP"/>
    </source>
</evidence>
<dbReference type="PROSITE" id="PS51257">
    <property type="entry name" value="PROKAR_LIPOPROTEIN"/>
    <property type="match status" value="1"/>
</dbReference>
<dbReference type="Proteomes" id="UP000239002">
    <property type="component" value="Unassembled WGS sequence"/>
</dbReference>
<dbReference type="RefSeq" id="WP_104514823.1">
    <property type="nucleotide sequence ID" value="NZ_MQVW01000002.1"/>
</dbReference>
<dbReference type="AlphaFoldDB" id="A0A2S6IMM8"/>
<accession>A0A2S6IMM8</accession>
<dbReference type="Pfam" id="PF18933">
    <property type="entry name" value="PsbP_2"/>
    <property type="match status" value="1"/>
</dbReference>
<reference evidence="2 3" key="1">
    <citation type="submission" date="2018-02" db="EMBL/GenBank/DDBJ databases">
        <title>Genomic Encyclopedia of Archaeal and Bacterial Type Strains, Phase II (KMG-II): from individual species to whole genera.</title>
        <authorList>
            <person name="Goeker M."/>
        </authorList>
    </citation>
    <scope>NUCLEOTIDE SEQUENCE [LARGE SCALE GENOMIC DNA]</scope>
    <source>
        <strain evidence="2 3">DSM 16809</strain>
    </source>
</reference>